<evidence type="ECO:0000256" key="1">
    <source>
        <dbReference type="ARBA" id="ARBA00001946"/>
    </source>
</evidence>
<evidence type="ECO:0000256" key="7">
    <source>
        <dbReference type="ARBA" id="ARBA00038093"/>
    </source>
</evidence>
<dbReference type="InterPro" id="IPR029060">
    <property type="entry name" value="PIN-like_dom_sf"/>
</dbReference>
<dbReference type="InterPro" id="IPR050556">
    <property type="entry name" value="Type_II_TA_system_RNase"/>
</dbReference>
<comment type="cofactor">
    <cofactor evidence="1 8">
        <name>Mg(2+)</name>
        <dbReference type="ChEBI" id="CHEBI:18420"/>
    </cofactor>
</comment>
<evidence type="ECO:0000256" key="3">
    <source>
        <dbReference type="ARBA" id="ARBA00022722"/>
    </source>
</evidence>
<dbReference type="GO" id="GO:0000287">
    <property type="term" value="F:magnesium ion binding"/>
    <property type="evidence" value="ECO:0007669"/>
    <property type="project" value="UniProtKB-UniRule"/>
</dbReference>
<name>A0A1C6RKZ0_9ACTN</name>
<keyword evidence="5 8" id="KW-0378">Hydrolase</keyword>
<evidence type="ECO:0000313" key="11">
    <source>
        <dbReference type="Proteomes" id="UP000198959"/>
    </source>
</evidence>
<sequence>MLSPSRTCSTVSGEPPSRGLVDTNIVIHLPALAPDQLPDELVICAVTLAELSAGPHHTDDPRERARRTSVLQHAEATFDPLPFDAEAARSFGLLAAAVLLTGRTPRRRVADLMIASVAHAHDLPLYTTNPSDFVGLEDLVTVRAVERP</sequence>
<dbReference type="InterPro" id="IPR022907">
    <property type="entry name" value="VapC_family"/>
</dbReference>
<dbReference type="GO" id="GO:0004540">
    <property type="term" value="F:RNA nuclease activity"/>
    <property type="evidence" value="ECO:0007669"/>
    <property type="project" value="InterPro"/>
</dbReference>
<evidence type="ECO:0000256" key="5">
    <source>
        <dbReference type="ARBA" id="ARBA00022801"/>
    </source>
</evidence>
<feature type="binding site" evidence="8">
    <location>
        <position position="22"/>
    </location>
    <ligand>
        <name>Mg(2+)</name>
        <dbReference type="ChEBI" id="CHEBI:18420"/>
    </ligand>
</feature>
<keyword evidence="2 8" id="KW-1277">Toxin-antitoxin system</keyword>
<protein>
    <recommendedName>
        <fullName evidence="8">Ribonuclease VapC</fullName>
        <shortName evidence="8">RNase VapC</shortName>
        <ecNumber evidence="8">3.1.-.-</ecNumber>
    </recommendedName>
    <alternativeName>
        <fullName evidence="8">Toxin VapC</fullName>
    </alternativeName>
</protein>
<comment type="similarity">
    <text evidence="7 8">Belongs to the PINc/VapC protein family.</text>
</comment>
<dbReference type="InterPro" id="IPR002716">
    <property type="entry name" value="PIN_dom"/>
</dbReference>
<evidence type="ECO:0000256" key="2">
    <source>
        <dbReference type="ARBA" id="ARBA00022649"/>
    </source>
</evidence>
<dbReference type="EMBL" id="FMHW01000002">
    <property type="protein sequence ID" value="SCL17835.1"/>
    <property type="molecule type" value="Genomic_DNA"/>
</dbReference>
<dbReference type="PANTHER" id="PTHR33653">
    <property type="entry name" value="RIBONUCLEASE VAPC2"/>
    <property type="match status" value="1"/>
</dbReference>
<dbReference type="SUPFAM" id="SSF88723">
    <property type="entry name" value="PIN domain-like"/>
    <property type="match status" value="1"/>
</dbReference>
<evidence type="ECO:0000256" key="8">
    <source>
        <dbReference type="HAMAP-Rule" id="MF_00265"/>
    </source>
</evidence>
<dbReference type="Pfam" id="PF01850">
    <property type="entry name" value="PIN"/>
    <property type="match status" value="1"/>
</dbReference>
<evidence type="ECO:0000256" key="6">
    <source>
        <dbReference type="ARBA" id="ARBA00022842"/>
    </source>
</evidence>
<dbReference type="AlphaFoldDB" id="A0A1C6RKZ0"/>
<feature type="domain" description="PIN" evidence="9">
    <location>
        <begin position="20"/>
        <end position="129"/>
    </location>
</feature>
<dbReference type="GO" id="GO:0090729">
    <property type="term" value="F:toxin activity"/>
    <property type="evidence" value="ECO:0007669"/>
    <property type="project" value="UniProtKB-KW"/>
</dbReference>
<comment type="function">
    <text evidence="8">Toxic component of a toxin-antitoxin (TA) system. An RNase.</text>
</comment>
<keyword evidence="3 8" id="KW-0540">Nuclease</keyword>
<evidence type="ECO:0000256" key="4">
    <source>
        <dbReference type="ARBA" id="ARBA00022723"/>
    </source>
</evidence>
<organism evidence="10 11">
    <name type="scientific">Micromonospora pallida</name>
    <dbReference type="NCBI Taxonomy" id="145854"/>
    <lineage>
        <taxon>Bacteria</taxon>
        <taxon>Bacillati</taxon>
        <taxon>Actinomycetota</taxon>
        <taxon>Actinomycetes</taxon>
        <taxon>Micromonosporales</taxon>
        <taxon>Micromonosporaceae</taxon>
        <taxon>Micromonospora</taxon>
    </lineage>
</organism>
<dbReference type="Gene3D" id="3.40.50.1010">
    <property type="entry name" value="5'-nuclease"/>
    <property type="match status" value="1"/>
</dbReference>
<evidence type="ECO:0000313" key="10">
    <source>
        <dbReference type="EMBL" id="SCL17835.1"/>
    </source>
</evidence>
<keyword evidence="8" id="KW-0800">Toxin</keyword>
<dbReference type="STRING" id="145854.GA0074692_0264"/>
<keyword evidence="6 8" id="KW-0460">Magnesium</keyword>
<feature type="binding site" evidence="8">
    <location>
        <position position="111"/>
    </location>
    <ligand>
        <name>Mg(2+)</name>
        <dbReference type="ChEBI" id="CHEBI:18420"/>
    </ligand>
</feature>
<reference evidence="11" key="1">
    <citation type="submission" date="2016-06" db="EMBL/GenBank/DDBJ databases">
        <authorList>
            <person name="Varghese N."/>
            <person name="Submissions Spin"/>
        </authorList>
    </citation>
    <scope>NUCLEOTIDE SEQUENCE [LARGE SCALE GENOMIC DNA]</scope>
    <source>
        <strain evidence="11">DSM 43817</strain>
    </source>
</reference>
<accession>A0A1C6RKZ0</accession>
<dbReference type="HAMAP" id="MF_00265">
    <property type="entry name" value="VapC_Nob1"/>
    <property type="match status" value="1"/>
</dbReference>
<dbReference type="GO" id="GO:0016787">
    <property type="term" value="F:hydrolase activity"/>
    <property type="evidence" value="ECO:0007669"/>
    <property type="project" value="UniProtKB-KW"/>
</dbReference>
<evidence type="ECO:0000259" key="9">
    <source>
        <dbReference type="Pfam" id="PF01850"/>
    </source>
</evidence>
<keyword evidence="11" id="KW-1185">Reference proteome</keyword>
<keyword evidence="4 8" id="KW-0479">Metal-binding</keyword>
<dbReference type="PANTHER" id="PTHR33653:SF1">
    <property type="entry name" value="RIBONUCLEASE VAPC2"/>
    <property type="match status" value="1"/>
</dbReference>
<dbReference type="EC" id="3.1.-.-" evidence="8"/>
<dbReference type="CDD" id="cd18732">
    <property type="entry name" value="PIN_MtVapC4-C5_like"/>
    <property type="match status" value="1"/>
</dbReference>
<gene>
    <name evidence="8" type="primary">vapC</name>
    <name evidence="10" type="ORF">GA0074692_0264</name>
</gene>
<proteinExistence type="inferred from homology"/>
<dbReference type="OrthoDB" id="3257696at2"/>
<dbReference type="Proteomes" id="UP000198959">
    <property type="component" value="Unassembled WGS sequence"/>
</dbReference>